<feature type="compositionally biased region" description="Polar residues" evidence="1">
    <location>
        <begin position="153"/>
        <end position="174"/>
    </location>
</feature>
<organism evidence="3 4">
    <name type="scientific">Actinocrispum wychmicini</name>
    <dbReference type="NCBI Taxonomy" id="1213861"/>
    <lineage>
        <taxon>Bacteria</taxon>
        <taxon>Bacillati</taxon>
        <taxon>Actinomycetota</taxon>
        <taxon>Actinomycetes</taxon>
        <taxon>Pseudonocardiales</taxon>
        <taxon>Pseudonocardiaceae</taxon>
        <taxon>Actinocrispum</taxon>
    </lineage>
</organism>
<feature type="domain" description="PA14" evidence="2">
    <location>
        <begin position="1"/>
        <end position="143"/>
    </location>
</feature>
<dbReference type="Proteomes" id="UP000295680">
    <property type="component" value="Unassembled WGS sequence"/>
</dbReference>
<dbReference type="AlphaFoldDB" id="A0A4R2K6W8"/>
<feature type="region of interest" description="Disordered" evidence="1">
    <location>
        <begin position="221"/>
        <end position="261"/>
    </location>
</feature>
<evidence type="ECO:0000313" key="3">
    <source>
        <dbReference type="EMBL" id="TCO62095.1"/>
    </source>
</evidence>
<comment type="caution">
    <text evidence="3">The sequence shown here is derived from an EMBL/GenBank/DDBJ whole genome shotgun (WGS) entry which is preliminary data.</text>
</comment>
<dbReference type="SUPFAM" id="SSF56988">
    <property type="entry name" value="Anthrax protective antigen"/>
    <property type="match status" value="1"/>
</dbReference>
<dbReference type="EMBL" id="SLWS01000002">
    <property type="protein sequence ID" value="TCO62095.1"/>
    <property type="molecule type" value="Genomic_DNA"/>
</dbReference>
<feature type="region of interest" description="Disordered" evidence="1">
    <location>
        <begin position="641"/>
        <end position="666"/>
    </location>
</feature>
<dbReference type="RefSeq" id="WP_165960319.1">
    <property type="nucleotide sequence ID" value="NZ_SLWS01000002.1"/>
</dbReference>
<keyword evidence="4" id="KW-1185">Reference proteome</keyword>
<evidence type="ECO:0000259" key="2">
    <source>
        <dbReference type="PROSITE" id="PS51820"/>
    </source>
</evidence>
<dbReference type="InterPro" id="IPR037524">
    <property type="entry name" value="PA14/GLEYA"/>
</dbReference>
<protein>
    <submittedName>
        <fullName evidence="3">YD repeat-containing protein</fullName>
    </submittedName>
</protein>
<name>A0A4R2K6W8_9PSEU</name>
<dbReference type="InterPro" id="IPR011658">
    <property type="entry name" value="PA14_dom"/>
</dbReference>
<reference evidence="3 4" key="1">
    <citation type="submission" date="2019-03" db="EMBL/GenBank/DDBJ databases">
        <title>Genomic Encyclopedia of Type Strains, Phase IV (KMG-IV): sequencing the most valuable type-strain genomes for metagenomic binning, comparative biology and taxonomic classification.</title>
        <authorList>
            <person name="Goeker M."/>
        </authorList>
    </citation>
    <scope>NUCLEOTIDE SEQUENCE [LARGE SCALE GENOMIC DNA]</scope>
    <source>
        <strain evidence="3 4">DSM 45934</strain>
    </source>
</reference>
<dbReference type="Gene3D" id="2.180.10.10">
    <property type="entry name" value="RHS repeat-associated core"/>
    <property type="match status" value="1"/>
</dbReference>
<proteinExistence type="predicted"/>
<evidence type="ECO:0000256" key="1">
    <source>
        <dbReference type="SAM" id="MobiDB-lite"/>
    </source>
</evidence>
<dbReference type="Pfam" id="PF07691">
    <property type="entry name" value="PA14"/>
    <property type="match status" value="1"/>
</dbReference>
<gene>
    <name evidence="3" type="ORF">EV192_102232</name>
</gene>
<feature type="region of interest" description="Disordered" evidence="1">
    <location>
        <begin position="153"/>
        <end position="177"/>
    </location>
</feature>
<accession>A0A4R2K6W8</accession>
<dbReference type="PROSITE" id="PS51820">
    <property type="entry name" value="PA14"/>
    <property type="match status" value="1"/>
</dbReference>
<dbReference type="SMART" id="SM00758">
    <property type="entry name" value="PA14"/>
    <property type="match status" value="1"/>
</dbReference>
<evidence type="ECO:0000313" key="4">
    <source>
        <dbReference type="Proteomes" id="UP000295680"/>
    </source>
</evidence>
<sequence length="666" mass="70105">MAGLQAAFYDNPFLSGVPAVWQTGVGTPDGSLSGSWGGTPPVPNTDGWSGRFTGEIQFPTTGQYGVGFTAVDGVRLRIDDVLTVDSWSDKPSTAVTGTYMNATAGSWHRVRVDYYNRAGTSGALSFTWTPPGASAAVTVPGQNLAPRYGYPTSTVTDSNAERAPSTTTTTNYSDPANGIDPALGLAVATTSDRNGLNLTRRNSFEKPGQGYLRRLATSLPAGDIANPDQRGTSTYYGDTETRTNPCDTRSPAVSQGGMPKTVAGGNPLATKVSDDSGSTTTVIDLLRQMVSYTDANGAVTVSQYDVANRKTSDTTRINGATSTLTYHWDTASRLTGQDLDGTTIATPAYDAGFLRTVAYGNNSNLAVTDNDAESLTALAWTTPGSTVTDTVTRARDKRVTDDTITDTTGPSYKSAYTHDGVGRLIAATVPHHQLTYAYAGDGGCGPNPKAGANTNRTASTDSLNGAPAVSTSYCYDNADRLVATNGGLALSFKYDTYGNATSVGTDTLGYDSTRRHVSTTTAAGRTVRYTRDVTDRITARTAQDNANSPVQVTRYGFTSDTGGPDFILDGSEKLQQRVLTLPGGVVQTDPVAAGSDNDYDYTSGDPVNYNDLSGAIPGVAVVMNQFPFRSARIIGARNRTAVTRPPPVGRSGQPIRTGIRRRTGFP</sequence>
<feature type="compositionally biased region" description="Polar residues" evidence="1">
    <location>
        <begin position="229"/>
        <end position="253"/>
    </location>
</feature>